<dbReference type="PANTHER" id="PTHR43284">
    <property type="entry name" value="ASPARAGINE SYNTHETASE (GLUTAMINE-HYDROLYZING)"/>
    <property type="match status" value="1"/>
</dbReference>
<dbReference type="InterPro" id="IPR051786">
    <property type="entry name" value="ASN_synthetase/amidase"/>
</dbReference>
<keyword evidence="4" id="KW-0547">Nucleotide-binding</keyword>
<dbReference type="PIRSF" id="PIRSF001589">
    <property type="entry name" value="Asn_synthetase_glu-h"/>
    <property type="match status" value="1"/>
</dbReference>
<evidence type="ECO:0000256" key="4">
    <source>
        <dbReference type="ARBA" id="ARBA00022741"/>
    </source>
</evidence>
<organism evidence="9 10">
    <name type="scientific">Chitiniphilus purpureus</name>
    <dbReference type="NCBI Taxonomy" id="2981137"/>
    <lineage>
        <taxon>Bacteria</taxon>
        <taxon>Pseudomonadati</taxon>
        <taxon>Pseudomonadota</taxon>
        <taxon>Betaproteobacteria</taxon>
        <taxon>Neisseriales</taxon>
        <taxon>Chitinibacteraceae</taxon>
        <taxon>Chitiniphilus</taxon>
    </lineage>
</organism>
<gene>
    <name evidence="9" type="primary">asnB</name>
    <name evidence="9" type="ORF">N8I74_01955</name>
</gene>
<dbReference type="Gene3D" id="3.40.50.620">
    <property type="entry name" value="HUPs"/>
    <property type="match status" value="1"/>
</dbReference>
<keyword evidence="10" id="KW-1185">Reference proteome</keyword>
<dbReference type="SUPFAM" id="SSF52402">
    <property type="entry name" value="Adenine nucleotide alpha hydrolases-like"/>
    <property type="match status" value="1"/>
</dbReference>
<evidence type="ECO:0000256" key="6">
    <source>
        <dbReference type="ARBA" id="ARBA00022962"/>
    </source>
</evidence>
<keyword evidence="9" id="KW-0436">Ligase</keyword>
<evidence type="ECO:0000259" key="8">
    <source>
        <dbReference type="PROSITE" id="PS51278"/>
    </source>
</evidence>
<dbReference type="SUPFAM" id="SSF56235">
    <property type="entry name" value="N-terminal nucleophile aminohydrolases (Ntn hydrolases)"/>
    <property type="match status" value="1"/>
</dbReference>
<evidence type="ECO:0000256" key="3">
    <source>
        <dbReference type="ARBA" id="ARBA00012737"/>
    </source>
</evidence>
<sequence>MCGIIGVVARNSKSTVDHALFARLVGSLAHRGPDAEGIVHRSHFSFGHRRLSIVDLSSSSNQPMQDIDGSLFITYNGEIYNYRSIRDELSALGCVFRTNSDTEVILYSYRVWGERFVERLNGIFAFGLYDEEKNEFLLYRDRIGVKPVYYHVAVDAVYFASELKGVIGHSQVPRRINPHAVNSFLTYRQVLGTQTYFENVLSLEPGTFLQVRGGHYEVKRYWQLDTDRGRSTYASAESVGQLISESVQLQAIADVPIAALLSGGLDSSILVYELSRLRGANMHCFTGRFAEEAYNEAPYAQDIANHCGMHWHAVDLSADGQLEFIRQLIRLKDQPLGMHNEVAMHVLAKEVKQYASVVICGEGADELFGGYGRIFRAPFDYRRLRLMTLLPQQVRRRISSITGLCPDEARVGELEFFLKRYSYFPADDRQALYQPEFAREVGRDIYTHELIAGFFSEHFHLSFFDRIWLFFMRYHLPGLLEMLDAATMSVGLEARVPFTDHRLVQQAFNLPLRAKLRWRSPIALLRSLMQPVEMFSERHDINKVVLRDLYADQLPPMVLHRKKMGFPVPLGKWLGKNHRTEVNQLLFSPDARLNEFIKPEALQAWFKRYEKPANDQFGRQLWLLCNLEIFLQEYF</sequence>
<dbReference type="Gene3D" id="3.60.20.10">
    <property type="entry name" value="Glutamine Phosphoribosylpyrophosphate, subunit 1, domain 1"/>
    <property type="match status" value="1"/>
</dbReference>
<dbReference type="Pfam" id="PF00733">
    <property type="entry name" value="Asn_synthase"/>
    <property type="match status" value="1"/>
</dbReference>
<evidence type="ECO:0000256" key="5">
    <source>
        <dbReference type="ARBA" id="ARBA00022840"/>
    </source>
</evidence>
<dbReference type="PANTHER" id="PTHR43284:SF1">
    <property type="entry name" value="ASPARAGINE SYNTHETASE"/>
    <property type="match status" value="1"/>
</dbReference>
<dbReference type="InterPro" id="IPR001962">
    <property type="entry name" value="Asn_synthase"/>
</dbReference>
<dbReference type="InterPro" id="IPR033738">
    <property type="entry name" value="AsnB_N"/>
</dbReference>
<reference evidence="9" key="1">
    <citation type="submission" date="2022-10" db="EMBL/GenBank/DDBJ databases">
        <title>Chitiniphilus purpureus sp. nov., a novel chitin-degrading bacterium isolated from crawfish pond sediment.</title>
        <authorList>
            <person name="Li K."/>
        </authorList>
    </citation>
    <scope>NUCLEOTIDE SEQUENCE</scope>
    <source>
        <strain evidence="9">CD1</strain>
    </source>
</reference>
<evidence type="ECO:0000256" key="1">
    <source>
        <dbReference type="ARBA" id="ARBA00005187"/>
    </source>
</evidence>
<keyword evidence="5" id="KW-0067">ATP-binding</keyword>
<dbReference type="Proteomes" id="UP001061302">
    <property type="component" value="Chromosome"/>
</dbReference>
<evidence type="ECO:0000313" key="10">
    <source>
        <dbReference type="Proteomes" id="UP001061302"/>
    </source>
</evidence>
<dbReference type="NCBIfam" id="TIGR01536">
    <property type="entry name" value="asn_synth_AEB"/>
    <property type="match status" value="1"/>
</dbReference>
<dbReference type="RefSeq" id="WP_263125239.1">
    <property type="nucleotide sequence ID" value="NZ_CP106753.1"/>
</dbReference>
<dbReference type="CDD" id="cd00712">
    <property type="entry name" value="AsnB"/>
    <property type="match status" value="1"/>
</dbReference>
<evidence type="ECO:0000256" key="7">
    <source>
        <dbReference type="ARBA" id="ARBA00048741"/>
    </source>
</evidence>
<comment type="catalytic activity">
    <reaction evidence="7">
        <text>L-aspartate + L-glutamine + ATP + H2O = L-asparagine + L-glutamate + AMP + diphosphate + H(+)</text>
        <dbReference type="Rhea" id="RHEA:12228"/>
        <dbReference type="ChEBI" id="CHEBI:15377"/>
        <dbReference type="ChEBI" id="CHEBI:15378"/>
        <dbReference type="ChEBI" id="CHEBI:29985"/>
        <dbReference type="ChEBI" id="CHEBI:29991"/>
        <dbReference type="ChEBI" id="CHEBI:30616"/>
        <dbReference type="ChEBI" id="CHEBI:33019"/>
        <dbReference type="ChEBI" id="CHEBI:58048"/>
        <dbReference type="ChEBI" id="CHEBI:58359"/>
        <dbReference type="ChEBI" id="CHEBI:456215"/>
        <dbReference type="EC" id="6.3.5.4"/>
    </reaction>
</comment>
<comment type="pathway">
    <text evidence="1">Amino-acid biosynthesis; L-asparagine biosynthesis; L-asparagine from L-aspartate (L-Gln route): step 1/1.</text>
</comment>
<keyword evidence="6" id="KW-0315">Glutamine amidotransferase</keyword>
<name>A0ABY6DN42_9NEIS</name>
<dbReference type="InterPro" id="IPR006426">
    <property type="entry name" value="Asn_synth_AEB"/>
</dbReference>
<dbReference type="InterPro" id="IPR014729">
    <property type="entry name" value="Rossmann-like_a/b/a_fold"/>
</dbReference>
<dbReference type="InterPro" id="IPR029055">
    <property type="entry name" value="Ntn_hydrolases_N"/>
</dbReference>
<dbReference type="Pfam" id="PF13522">
    <property type="entry name" value="GATase_6"/>
    <property type="match status" value="1"/>
</dbReference>
<proteinExistence type="inferred from homology"/>
<dbReference type="EMBL" id="CP106753">
    <property type="protein sequence ID" value="UXY15804.1"/>
    <property type="molecule type" value="Genomic_DNA"/>
</dbReference>
<feature type="domain" description="Glutamine amidotransferase type-2" evidence="8">
    <location>
        <begin position="2"/>
        <end position="214"/>
    </location>
</feature>
<dbReference type="CDD" id="cd01991">
    <property type="entry name" value="Asn_synthase_B_C"/>
    <property type="match status" value="1"/>
</dbReference>
<dbReference type="EC" id="6.3.5.4" evidence="3"/>
<dbReference type="InterPro" id="IPR017932">
    <property type="entry name" value="GATase_2_dom"/>
</dbReference>
<dbReference type="PROSITE" id="PS51278">
    <property type="entry name" value="GATASE_TYPE_2"/>
    <property type="match status" value="1"/>
</dbReference>
<protein>
    <recommendedName>
        <fullName evidence="3">asparagine synthase (glutamine-hydrolyzing)</fullName>
        <ecNumber evidence="3">6.3.5.4</ecNumber>
    </recommendedName>
</protein>
<dbReference type="GO" id="GO:0004066">
    <property type="term" value="F:asparagine synthase (glutamine-hydrolyzing) activity"/>
    <property type="evidence" value="ECO:0007669"/>
    <property type="project" value="UniProtKB-EC"/>
</dbReference>
<evidence type="ECO:0000313" key="9">
    <source>
        <dbReference type="EMBL" id="UXY15804.1"/>
    </source>
</evidence>
<comment type="similarity">
    <text evidence="2">Belongs to the asparagine synthetase family.</text>
</comment>
<accession>A0ABY6DN42</accession>
<evidence type="ECO:0000256" key="2">
    <source>
        <dbReference type="ARBA" id="ARBA00005752"/>
    </source>
</evidence>